<keyword evidence="6" id="KW-0723">Serine/threonine-protein kinase</keyword>
<evidence type="ECO:0000256" key="2">
    <source>
        <dbReference type="ARBA" id="ARBA00022741"/>
    </source>
</evidence>
<feature type="region of interest" description="Disordered" evidence="4">
    <location>
        <begin position="274"/>
        <end position="456"/>
    </location>
</feature>
<dbReference type="InterPro" id="IPR051931">
    <property type="entry name" value="PAK3-like"/>
</dbReference>
<comment type="similarity">
    <text evidence="1">Belongs to the protein kinase superfamily. STE Ser/Thr protein kinase family. STE20 subfamily.</text>
</comment>
<feature type="compositionally biased region" description="Low complexity" evidence="4">
    <location>
        <begin position="306"/>
        <end position="316"/>
    </location>
</feature>
<feature type="compositionally biased region" description="Low complexity" evidence="4">
    <location>
        <begin position="489"/>
        <end position="509"/>
    </location>
</feature>
<reference evidence="6 7" key="1">
    <citation type="submission" date="2021-01" db="EMBL/GenBank/DDBJ databases">
        <title>Whole genome shotgun sequence of Actinoplanes couchii NBRC 106145.</title>
        <authorList>
            <person name="Komaki H."/>
            <person name="Tamura T."/>
        </authorList>
    </citation>
    <scope>NUCLEOTIDE SEQUENCE [LARGE SCALE GENOMIC DNA]</scope>
    <source>
        <strain evidence="6 7">NBRC 106145</strain>
    </source>
</reference>
<dbReference type="PROSITE" id="PS00108">
    <property type="entry name" value="PROTEIN_KINASE_ST"/>
    <property type="match status" value="1"/>
</dbReference>
<feature type="region of interest" description="Disordered" evidence="4">
    <location>
        <begin position="488"/>
        <end position="557"/>
    </location>
</feature>
<protein>
    <submittedName>
        <fullName evidence="6">Serine/threonine protein kinase</fullName>
    </submittedName>
</protein>
<feature type="compositionally biased region" description="Low complexity" evidence="4">
    <location>
        <begin position="519"/>
        <end position="550"/>
    </location>
</feature>
<name>A0ABQ3XDQ7_9ACTN</name>
<evidence type="ECO:0000256" key="1">
    <source>
        <dbReference type="ARBA" id="ARBA00008874"/>
    </source>
</evidence>
<evidence type="ECO:0000313" key="6">
    <source>
        <dbReference type="EMBL" id="GID56535.1"/>
    </source>
</evidence>
<dbReference type="InterPro" id="IPR011009">
    <property type="entry name" value="Kinase-like_dom_sf"/>
</dbReference>
<keyword evidence="3" id="KW-0067">ATP-binding</keyword>
<evidence type="ECO:0000256" key="4">
    <source>
        <dbReference type="SAM" id="MobiDB-lite"/>
    </source>
</evidence>
<keyword evidence="6" id="KW-0808">Transferase</keyword>
<gene>
    <name evidence="6" type="ORF">Aco03nite_049390</name>
</gene>
<feature type="compositionally biased region" description="Low complexity" evidence="4">
    <location>
        <begin position="438"/>
        <end position="451"/>
    </location>
</feature>
<proteinExistence type="inferred from homology"/>
<dbReference type="Gene3D" id="1.10.510.10">
    <property type="entry name" value="Transferase(Phosphotransferase) domain 1"/>
    <property type="match status" value="1"/>
</dbReference>
<keyword evidence="6" id="KW-0418">Kinase</keyword>
<dbReference type="PROSITE" id="PS50011">
    <property type="entry name" value="PROTEIN_KINASE_DOM"/>
    <property type="match status" value="1"/>
</dbReference>
<feature type="domain" description="Protein kinase" evidence="5">
    <location>
        <begin position="1"/>
        <end position="245"/>
    </location>
</feature>
<dbReference type="GO" id="GO:0004674">
    <property type="term" value="F:protein serine/threonine kinase activity"/>
    <property type="evidence" value="ECO:0007669"/>
    <property type="project" value="UniProtKB-KW"/>
</dbReference>
<dbReference type="Pfam" id="PF00069">
    <property type="entry name" value="Pkinase"/>
    <property type="match status" value="1"/>
</dbReference>
<dbReference type="SMART" id="SM00220">
    <property type="entry name" value="S_TKc"/>
    <property type="match status" value="1"/>
</dbReference>
<dbReference type="EMBL" id="BOMG01000058">
    <property type="protein sequence ID" value="GID56535.1"/>
    <property type="molecule type" value="Genomic_DNA"/>
</dbReference>
<evidence type="ECO:0000259" key="5">
    <source>
        <dbReference type="PROSITE" id="PS50011"/>
    </source>
</evidence>
<sequence length="704" mass="72357">MGQVLLARDETLERDVAIKELDQPVGNDGGASARRTIREARAAARINHPNVVQVYDVLQLDDRTWIVMEYVPCRSLRDEIADRGPLDPYRVARIGLDLLGALRTAHRLGVEHRDVKPANVLLADDGRVLLTDFGIAAVDDDAVISRSDILVGSPQFMAPERVRNGTSGPEADLWSLGATLYAAIEGRSPYERGSTMATLTALTTEEPDPPQHAGVLRPLLDGLLRKDPLARMNAEDAESLARGILGELSGSGETPPPAKSAGGLAGFAAAFRIPKPRPVGGSARGSGTGSDARTGDESPKAVAGTGSAASDESPAPADDPDDGAGAGVGEPEVAAEAVENADRDGEPGRAHDADDASQKESPASDPETPAEAPGDAGAPAKTLNDVGSPAATRSDDGQLAGSGESADEPGAALGTGPGGEVPPDPIAGPGAGAGAGRAGVVSGVGRAPVRSSGRKRPERGLLIGGVVLALMLAAGTAWAVNNRTDGTDVGDPAAAPSAGASAGVGPDAAQAPEPSPSTGGASAPGNPDPGAGASPGAGAEPGASAEPSGSVPAADGGKPVLKAGWKEYTDPTGFSLYVPAGWKRSKNGSIVYFRGDNKILGIDQTDQPKSNPVKDWRTQADYRSGNGDFPGYKEIKIVKVDYFRTAADWEFTFNRNGVRRHTNNRGTVISDKKAYGFYWETNDDAWAGSLDDLKLVFDSFQPAK</sequence>
<dbReference type="Proteomes" id="UP000612282">
    <property type="component" value="Unassembled WGS sequence"/>
</dbReference>
<feature type="compositionally biased region" description="Low complexity" evidence="4">
    <location>
        <begin position="365"/>
        <end position="380"/>
    </location>
</feature>
<dbReference type="SUPFAM" id="SSF56112">
    <property type="entry name" value="Protein kinase-like (PK-like)"/>
    <property type="match status" value="1"/>
</dbReference>
<dbReference type="InterPro" id="IPR008271">
    <property type="entry name" value="Ser/Thr_kinase_AS"/>
</dbReference>
<evidence type="ECO:0000256" key="3">
    <source>
        <dbReference type="ARBA" id="ARBA00022840"/>
    </source>
</evidence>
<dbReference type="PANTHER" id="PTHR45832">
    <property type="entry name" value="SERINE/THREONINE-PROTEIN KINASE SAMKA-RELATED-RELATED"/>
    <property type="match status" value="1"/>
</dbReference>
<dbReference type="InterPro" id="IPR000719">
    <property type="entry name" value="Prot_kinase_dom"/>
</dbReference>
<keyword evidence="2" id="KW-0547">Nucleotide-binding</keyword>
<organism evidence="6 7">
    <name type="scientific">Actinoplanes couchii</name>
    <dbReference type="NCBI Taxonomy" id="403638"/>
    <lineage>
        <taxon>Bacteria</taxon>
        <taxon>Bacillati</taxon>
        <taxon>Actinomycetota</taxon>
        <taxon>Actinomycetes</taxon>
        <taxon>Micromonosporales</taxon>
        <taxon>Micromonosporaceae</taxon>
        <taxon>Actinoplanes</taxon>
    </lineage>
</organism>
<comment type="caution">
    <text evidence="6">The sequence shown here is derived from an EMBL/GenBank/DDBJ whole genome shotgun (WGS) entry which is preliminary data.</text>
</comment>
<feature type="compositionally biased region" description="Low complexity" evidence="4">
    <location>
        <begin position="329"/>
        <end position="338"/>
    </location>
</feature>
<accession>A0ABQ3XDQ7</accession>
<keyword evidence="7" id="KW-1185">Reference proteome</keyword>
<evidence type="ECO:0000313" key="7">
    <source>
        <dbReference type="Proteomes" id="UP000612282"/>
    </source>
</evidence>
<dbReference type="CDD" id="cd14014">
    <property type="entry name" value="STKc_PknB_like"/>
    <property type="match status" value="1"/>
</dbReference>
<feature type="compositionally biased region" description="Basic and acidic residues" evidence="4">
    <location>
        <begin position="340"/>
        <end position="358"/>
    </location>
</feature>
<dbReference type="PANTHER" id="PTHR45832:SF22">
    <property type="entry name" value="SERINE_THREONINE-PROTEIN KINASE SAMKA-RELATED"/>
    <property type="match status" value="1"/>
</dbReference>